<sequence>MVGAVWLYFEGGVKGRLQNHRIMTVLFSLYLFSNGSPEPDRTDHNTSNAPPLLSFGYICRSDHVLVQSTNSSTVLEAAWLNGYGRVKLRFYFSGKGPHEADGTDCYAPPLLGSNYDGRSGVMVEVA</sequence>
<evidence type="ECO:0000313" key="2">
    <source>
        <dbReference type="Proteomes" id="UP000811609"/>
    </source>
</evidence>
<name>A0A8T1PY94_CARIL</name>
<keyword evidence="2" id="KW-1185">Reference proteome</keyword>
<reference evidence="1" key="1">
    <citation type="submission" date="2020-12" db="EMBL/GenBank/DDBJ databases">
        <title>WGS assembly of Carya illinoinensis cv. Pawnee.</title>
        <authorList>
            <person name="Platts A."/>
            <person name="Shu S."/>
            <person name="Wright S."/>
            <person name="Barry K."/>
            <person name="Edger P."/>
            <person name="Pires J.C."/>
            <person name="Schmutz J."/>
        </authorList>
    </citation>
    <scope>NUCLEOTIDE SEQUENCE</scope>
    <source>
        <tissue evidence="1">Leaf</tissue>
    </source>
</reference>
<dbReference type="AlphaFoldDB" id="A0A8T1PY94"/>
<dbReference type="EMBL" id="CM031816">
    <property type="protein sequence ID" value="KAG6645260.1"/>
    <property type="molecule type" value="Genomic_DNA"/>
</dbReference>
<accession>A0A8T1PY94</accession>
<organism evidence="1 2">
    <name type="scientific">Carya illinoinensis</name>
    <name type="common">Pecan</name>
    <dbReference type="NCBI Taxonomy" id="32201"/>
    <lineage>
        <taxon>Eukaryota</taxon>
        <taxon>Viridiplantae</taxon>
        <taxon>Streptophyta</taxon>
        <taxon>Embryophyta</taxon>
        <taxon>Tracheophyta</taxon>
        <taxon>Spermatophyta</taxon>
        <taxon>Magnoliopsida</taxon>
        <taxon>eudicotyledons</taxon>
        <taxon>Gunneridae</taxon>
        <taxon>Pentapetalae</taxon>
        <taxon>rosids</taxon>
        <taxon>fabids</taxon>
        <taxon>Fagales</taxon>
        <taxon>Juglandaceae</taxon>
        <taxon>Carya</taxon>
    </lineage>
</organism>
<dbReference type="Proteomes" id="UP000811609">
    <property type="component" value="Chromosome 8"/>
</dbReference>
<comment type="caution">
    <text evidence="1">The sequence shown here is derived from an EMBL/GenBank/DDBJ whole genome shotgun (WGS) entry which is preliminary data.</text>
</comment>
<proteinExistence type="predicted"/>
<protein>
    <submittedName>
        <fullName evidence="1">Uncharacterized protein</fullName>
    </submittedName>
</protein>
<gene>
    <name evidence="1" type="ORF">CIPAW_08G109900</name>
</gene>
<evidence type="ECO:0000313" key="1">
    <source>
        <dbReference type="EMBL" id="KAG6645260.1"/>
    </source>
</evidence>